<evidence type="ECO:0000256" key="2">
    <source>
        <dbReference type="SAM" id="Phobius"/>
    </source>
</evidence>
<evidence type="ECO:0000313" key="4">
    <source>
        <dbReference type="Proteomes" id="UP000034107"/>
    </source>
</evidence>
<proteinExistence type="inferred from homology"/>
<dbReference type="SUPFAM" id="SSF82171">
    <property type="entry name" value="DPP6 N-terminal domain-like"/>
    <property type="match status" value="1"/>
</dbReference>
<dbReference type="AlphaFoldDB" id="A0A0G1QSJ9"/>
<feature type="transmembrane region" description="Helical" evidence="2">
    <location>
        <begin position="9"/>
        <end position="29"/>
    </location>
</feature>
<dbReference type="PANTHER" id="PTHR36842:SF1">
    <property type="entry name" value="PROTEIN TOLB"/>
    <property type="match status" value="1"/>
</dbReference>
<evidence type="ECO:0000256" key="1">
    <source>
        <dbReference type="ARBA" id="ARBA00009820"/>
    </source>
</evidence>
<dbReference type="Gene3D" id="2.120.10.30">
    <property type="entry name" value="TolB, C-terminal domain"/>
    <property type="match status" value="2"/>
</dbReference>
<dbReference type="EMBL" id="LCLS01000030">
    <property type="protein sequence ID" value="KKU20728.1"/>
    <property type="molecule type" value="Genomic_DNA"/>
</dbReference>
<sequence>MDTIFSSKYILPFSIVAVALVVVIGAAFISNQSSEPQPTPSPNPTLQSSIDGSEFEVQKLFDAGGRYGVDTLLWSPDGSMLAYTTGGGGAYGISIYSLISPDRGAYAPNTYSLFPIWSPDGKMLAYTSPDGGEAIEGMIEDGKPVLKSGIWIMNADGSGAKRLTAPNTIAGSPAWSPDGKEIIFAMGASFNNPFDPLQIWIMDKDGNNQRKLTNDSPNKGAPQFSPDGKIILYLATESELPHTSSAVYDLWVMKAGGSGQKQITDLEYPRSIGVYSWSPQRSEVMFEESGEIWFGKPENKEFQKIAEGASPTFSPDGIKIAYLGGGLWIMNSDGSNKMQLVESLERGPTGPLSWSPDGKRILFINNFTEVWSIDLAQ</sequence>
<protein>
    <submittedName>
        <fullName evidence="3">Periplasmic component of the Tol biopolymer transport system</fullName>
    </submittedName>
</protein>
<keyword evidence="2" id="KW-0812">Transmembrane</keyword>
<gene>
    <name evidence="3" type="ORF">UX31_C0030G0001</name>
</gene>
<keyword evidence="2" id="KW-0472">Membrane</keyword>
<accession>A0A0G1QSJ9</accession>
<name>A0A0G1QSJ9_9BACT</name>
<dbReference type="InterPro" id="IPR011659">
    <property type="entry name" value="WD40"/>
</dbReference>
<dbReference type="Pfam" id="PF07676">
    <property type="entry name" value="PD40"/>
    <property type="match status" value="6"/>
</dbReference>
<dbReference type="Proteomes" id="UP000034107">
    <property type="component" value="Unassembled WGS sequence"/>
</dbReference>
<comment type="similarity">
    <text evidence="1">Belongs to the TolB family.</text>
</comment>
<reference evidence="3 4" key="1">
    <citation type="journal article" date="2015" name="Nature">
        <title>rRNA introns, odd ribosomes, and small enigmatic genomes across a large radiation of phyla.</title>
        <authorList>
            <person name="Brown C.T."/>
            <person name="Hug L.A."/>
            <person name="Thomas B.C."/>
            <person name="Sharon I."/>
            <person name="Castelle C.J."/>
            <person name="Singh A."/>
            <person name="Wilkins M.J."/>
            <person name="Williams K.H."/>
            <person name="Banfield J.F."/>
        </authorList>
    </citation>
    <scope>NUCLEOTIDE SEQUENCE [LARGE SCALE GENOMIC DNA]</scope>
</reference>
<dbReference type="PANTHER" id="PTHR36842">
    <property type="entry name" value="PROTEIN TOLB HOMOLOG"/>
    <property type="match status" value="1"/>
</dbReference>
<dbReference type="InterPro" id="IPR011042">
    <property type="entry name" value="6-blade_b-propeller_TolB-like"/>
</dbReference>
<keyword evidence="2" id="KW-1133">Transmembrane helix</keyword>
<comment type="caution">
    <text evidence="3">The sequence shown here is derived from an EMBL/GenBank/DDBJ whole genome shotgun (WGS) entry which is preliminary data.</text>
</comment>
<organism evidence="3 4">
    <name type="scientific">Candidatus Nomurabacteria bacterium GW2011_GWA1_46_11</name>
    <dbReference type="NCBI Taxonomy" id="1618732"/>
    <lineage>
        <taxon>Bacteria</taxon>
        <taxon>Candidatus Nomuraibacteriota</taxon>
    </lineage>
</organism>
<evidence type="ECO:0000313" key="3">
    <source>
        <dbReference type="EMBL" id="KKU20728.1"/>
    </source>
</evidence>